<dbReference type="GO" id="GO:0016853">
    <property type="term" value="F:isomerase activity"/>
    <property type="evidence" value="ECO:0007669"/>
    <property type="project" value="UniProtKB-KW"/>
</dbReference>
<dbReference type="InterPro" id="IPR001753">
    <property type="entry name" value="Enoyl-CoA_hydra/iso"/>
</dbReference>
<dbReference type="Proteomes" id="UP000523955">
    <property type="component" value="Unassembled WGS sequence"/>
</dbReference>
<keyword evidence="2" id="KW-0443">Lipid metabolism</keyword>
<dbReference type="Gene3D" id="3.90.226.10">
    <property type="entry name" value="2-enoyl-CoA Hydratase, Chain A, domain 1"/>
    <property type="match status" value="1"/>
</dbReference>
<proteinExistence type="inferred from homology"/>
<dbReference type="EMBL" id="JACKXE010000001">
    <property type="protein sequence ID" value="MBB6625927.1"/>
    <property type="molecule type" value="Genomic_DNA"/>
</dbReference>
<gene>
    <name evidence="5" type="ORF">H5V45_01210</name>
</gene>
<name>A0A7X0RCS1_9ACTN</name>
<keyword evidence="3" id="KW-0456">Lyase</keyword>
<dbReference type="InterPro" id="IPR018376">
    <property type="entry name" value="Enoyl-CoA_hyd/isom_CS"/>
</dbReference>
<evidence type="ECO:0000256" key="2">
    <source>
        <dbReference type="ARBA" id="ARBA00023098"/>
    </source>
</evidence>
<dbReference type="GO" id="GO:0016829">
    <property type="term" value="F:lyase activity"/>
    <property type="evidence" value="ECO:0007669"/>
    <property type="project" value="UniProtKB-KW"/>
</dbReference>
<evidence type="ECO:0000256" key="1">
    <source>
        <dbReference type="ARBA" id="ARBA00005254"/>
    </source>
</evidence>
<evidence type="ECO:0000313" key="5">
    <source>
        <dbReference type="EMBL" id="MBB6625927.1"/>
    </source>
</evidence>
<comment type="similarity">
    <text evidence="1 4">Belongs to the enoyl-CoA hydratase/isomerase family.</text>
</comment>
<evidence type="ECO:0000256" key="4">
    <source>
        <dbReference type="RuleBase" id="RU003707"/>
    </source>
</evidence>
<keyword evidence="5" id="KW-0413">Isomerase</keyword>
<accession>A0A7X0RCS1</accession>
<dbReference type="RefSeq" id="WP_185251249.1">
    <property type="nucleotide sequence ID" value="NZ_JACKXE010000001.1"/>
</dbReference>
<dbReference type="Gene3D" id="1.10.12.10">
    <property type="entry name" value="Lyase 2-enoyl-coa Hydratase, Chain A, domain 2"/>
    <property type="match status" value="1"/>
</dbReference>
<evidence type="ECO:0000256" key="3">
    <source>
        <dbReference type="ARBA" id="ARBA00023239"/>
    </source>
</evidence>
<evidence type="ECO:0000313" key="6">
    <source>
        <dbReference type="Proteomes" id="UP000523955"/>
    </source>
</evidence>
<comment type="caution">
    <text evidence="5">The sequence shown here is derived from an EMBL/GenBank/DDBJ whole genome shotgun (WGS) entry which is preliminary data.</text>
</comment>
<dbReference type="PROSITE" id="PS00166">
    <property type="entry name" value="ENOYL_COA_HYDRATASE"/>
    <property type="match status" value="1"/>
</dbReference>
<protein>
    <submittedName>
        <fullName evidence="5">Enoyl-CoA hydratase/isomerase family protein</fullName>
    </submittedName>
</protein>
<dbReference type="PANTHER" id="PTHR11941:SF169">
    <property type="entry name" value="(7AS)-7A-METHYL-1,5-DIOXO-2,3,5,6,7,7A-HEXAHYDRO-1H-INDENE-CARBOXYL-COA HYDROLASE"/>
    <property type="match status" value="1"/>
</dbReference>
<dbReference type="GO" id="GO:0006635">
    <property type="term" value="P:fatty acid beta-oxidation"/>
    <property type="evidence" value="ECO:0007669"/>
    <property type="project" value="TreeGrafter"/>
</dbReference>
<dbReference type="CDD" id="cd06558">
    <property type="entry name" value="crotonase-like"/>
    <property type="match status" value="1"/>
</dbReference>
<dbReference type="AlphaFoldDB" id="A0A7X0RCS1"/>
<organism evidence="5 6">
    <name type="scientific">Nocardioides luti</name>
    <dbReference type="NCBI Taxonomy" id="2761101"/>
    <lineage>
        <taxon>Bacteria</taxon>
        <taxon>Bacillati</taxon>
        <taxon>Actinomycetota</taxon>
        <taxon>Actinomycetes</taxon>
        <taxon>Propionibacteriales</taxon>
        <taxon>Nocardioidaceae</taxon>
        <taxon>Nocardioides</taxon>
    </lineage>
</organism>
<dbReference type="PANTHER" id="PTHR11941">
    <property type="entry name" value="ENOYL-COA HYDRATASE-RELATED"/>
    <property type="match status" value="1"/>
</dbReference>
<dbReference type="SUPFAM" id="SSF52096">
    <property type="entry name" value="ClpP/crotonase"/>
    <property type="match status" value="1"/>
</dbReference>
<dbReference type="InterPro" id="IPR014748">
    <property type="entry name" value="Enoyl-CoA_hydra_C"/>
</dbReference>
<dbReference type="InterPro" id="IPR029045">
    <property type="entry name" value="ClpP/crotonase-like_dom_sf"/>
</dbReference>
<dbReference type="Pfam" id="PF00378">
    <property type="entry name" value="ECH_1"/>
    <property type="match status" value="1"/>
</dbReference>
<keyword evidence="6" id="KW-1185">Reference proteome</keyword>
<reference evidence="5 6" key="1">
    <citation type="submission" date="2020-08" db="EMBL/GenBank/DDBJ databases">
        <authorList>
            <person name="Seo M.-J."/>
        </authorList>
    </citation>
    <scope>NUCLEOTIDE SEQUENCE [LARGE SCALE GENOMIC DNA]</scope>
    <source>
        <strain evidence="5 6">KIGAM211</strain>
    </source>
</reference>
<sequence length="268" mass="27813">MTPEDLAAVGLRLDLVGPVATITLDRPEVRNAQTPAMWRALAEIGAGLGDEIRVVVVRGEGTTFSAGLDRAMLDPSGAGDGVETVAGLLALGDDEVSATIDAYQQGFTFLRDPRFVSVAAVQGYAVGAGFQLALSCDLRVVADDAQLCMKESALGLVPDLTGTKPLVESVGYARALEICATARMVGAEEAVAIGLALTAVPAADLDATVADLVGALTAPLSGVVTETKALLQGAAQRDLEEQRRLEREAQTRRFRALAELARATAAPE</sequence>